<dbReference type="EMBL" id="HBIU01042076">
    <property type="protein sequence ID" value="CAE0640260.1"/>
    <property type="molecule type" value="Transcribed_RNA"/>
</dbReference>
<feature type="signal peptide" evidence="2">
    <location>
        <begin position="1"/>
        <end position="18"/>
    </location>
</feature>
<keyword evidence="1" id="KW-0793">Thylakoid</keyword>
<dbReference type="SUPFAM" id="SSF101112">
    <property type="entry name" value="Oxygen-evolving enhancer protein 3"/>
    <property type="match status" value="1"/>
</dbReference>
<evidence type="ECO:0000313" key="3">
    <source>
        <dbReference type="EMBL" id="CAE0640260.1"/>
    </source>
</evidence>
<evidence type="ECO:0000256" key="2">
    <source>
        <dbReference type="SAM" id="SignalP"/>
    </source>
</evidence>
<feature type="chain" id="PRO_5030159672" evidence="2">
    <location>
        <begin position="19"/>
        <end position="193"/>
    </location>
</feature>
<dbReference type="Gene3D" id="1.20.120.290">
    <property type="entry name" value="Oxygen-evolving enhancer protein 3 (PsbQ), four-helix up-down bundle"/>
    <property type="match status" value="1"/>
</dbReference>
<sequence>MSRFVALIAALMVAAVAAFSTGMDRKAFGQAVVGGAAAVVGPAIASAGEGAKFSVFGGAASEPYTLGESLYSPYSPFGPGDDRVYSKFNDKEVKFNIGIVTESQKRLTLIPAYLEKKKWIDTVDELTRYMYNTRKSMNYLAEKSGNKNAAKIKKDFFTDIEAITVACKRKEQDVAVAAHAKATKDLDAFLKAL</sequence>
<gene>
    <name evidence="3" type="ORF">HAKA00212_LOCUS19079</name>
</gene>
<reference evidence="3" key="1">
    <citation type="submission" date="2021-01" db="EMBL/GenBank/DDBJ databases">
        <authorList>
            <person name="Corre E."/>
            <person name="Pelletier E."/>
            <person name="Niang G."/>
            <person name="Scheremetjew M."/>
            <person name="Finn R."/>
            <person name="Kale V."/>
            <person name="Holt S."/>
            <person name="Cochrane G."/>
            <person name="Meng A."/>
            <person name="Brown T."/>
            <person name="Cohen L."/>
        </authorList>
    </citation>
    <scope>NUCLEOTIDE SEQUENCE</scope>
    <source>
        <strain evidence="3">CCMP3107</strain>
    </source>
</reference>
<accession>A0A6T5PE79</accession>
<keyword evidence="2" id="KW-0732">Signal</keyword>
<protein>
    <submittedName>
        <fullName evidence="3">Uncharacterized protein</fullName>
    </submittedName>
</protein>
<proteinExistence type="predicted"/>
<evidence type="ECO:0000256" key="1">
    <source>
        <dbReference type="ARBA" id="ARBA00023078"/>
    </source>
</evidence>
<organism evidence="3">
    <name type="scientific">Heterosigma akashiwo</name>
    <name type="common">Chromophytic alga</name>
    <name type="synonym">Heterosigma carterae</name>
    <dbReference type="NCBI Taxonomy" id="2829"/>
    <lineage>
        <taxon>Eukaryota</taxon>
        <taxon>Sar</taxon>
        <taxon>Stramenopiles</taxon>
        <taxon>Ochrophyta</taxon>
        <taxon>Raphidophyceae</taxon>
        <taxon>Chattonellales</taxon>
        <taxon>Chattonellaceae</taxon>
        <taxon>Heterosigma</taxon>
    </lineage>
</organism>
<dbReference type="AlphaFoldDB" id="A0A6T5PE79"/>
<name>A0A6T5PE79_HETAK</name>
<dbReference type="InterPro" id="IPR023222">
    <property type="entry name" value="PsbQ-like_dom_sf"/>
</dbReference>